<gene>
    <name evidence="2" type="ORF">LC20_09270</name>
</gene>
<protein>
    <submittedName>
        <fullName evidence="2">Uncharacterized protein</fullName>
    </submittedName>
</protein>
<sequence length="65" mass="7337">MMKKKLAKQGNVLVLGSSGSGKTVHCARVVQALLSEQQLNDWRKLRKDIQKNEKNTGDEHHDNQP</sequence>
<accession>A0A7U5PH22</accession>
<geneLocation type="plasmid" evidence="3">
    <name>Plasmid1_80k</name>
</geneLocation>
<dbReference type="Proteomes" id="UP000230961">
    <property type="component" value="Plasmid p1_80K"/>
</dbReference>
<organism evidence="2 3">
    <name type="scientific">Yersinia enterocolitica LC20</name>
    <dbReference type="NCBI Taxonomy" id="1443113"/>
    <lineage>
        <taxon>Bacteria</taxon>
        <taxon>Pseudomonadati</taxon>
        <taxon>Pseudomonadota</taxon>
        <taxon>Gammaproteobacteria</taxon>
        <taxon>Enterobacterales</taxon>
        <taxon>Yersiniaceae</taxon>
        <taxon>Yersinia</taxon>
    </lineage>
</organism>
<evidence type="ECO:0000313" key="3">
    <source>
        <dbReference type="Proteomes" id="UP000230961"/>
    </source>
</evidence>
<proteinExistence type="predicted"/>
<dbReference type="EMBL" id="CP007449">
    <property type="protein sequence ID" value="ATX63037.1"/>
    <property type="molecule type" value="Genomic_DNA"/>
</dbReference>
<dbReference type="AlphaFoldDB" id="A0A7U5PH22"/>
<keyword evidence="2" id="KW-0614">Plasmid</keyword>
<evidence type="ECO:0000256" key="1">
    <source>
        <dbReference type="SAM" id="MobiDB-lite"/>
    </source>
</evidence>
<feature type="region of interest" description="Disordered" evidence="1">
    <location>
        <begin position="45"/>
        <end position="65"/>
    </location>
</feature>
<evidence type="ECO:0000313" key="2">
    <source>
        <dbReference type="EMBL" id="ATX63037.1"/>
    </source>
</evidence>
<dbReference type="KEGG" id="yel:LC20_09270"/>
<name>A0A7U5PH22_YEREN</name>
<reference evidence="2 3" key="1">
    <citation type="submission" date="2017-11" db="EMBL/GenBank/DDBJ databases">
        <title>The complete genome sequence and comparative genome analysis of Yersinia enterocolitica strain LC20.</title>
        <authorList>
            <person name="Shi G."/>
            <person name="Su M."/>
            <person name="Liang J."/>
            <person name="Gu W."/>
            <person name="Xiao Y."/>
            <person name="Zhang Z."/>
            <person name="Qiu H."/>
            <person name="Duan R."/>
            <person name="Zhang Z."/>
            <person name="Li Y."/>
            <person name="Zhang X."/>
            <person name="Ling Y."/>
            <person name="Song L."/>
            <person name="Chen M."/>
            <person name="Zhao Y."/>
            <person name="Wu J."/>
            <person name="Jing H."/>
            <person name="Xiao J."/>
            <person name="Wang X."/>
        </authorList>
    </citation>
    <scope>NUCLEOTIDE SEQUENCE [LARGE SCALE GENOMIC DNA]</scope>
    <source>
        <strain evidence="2 3">LC20</strain>
        <plasmid evidence="3">Plasmid1_80k</plasmid>
    </source>
</reference>